<dbReference type="RefSeq" id="WP_036735895.1">
    <property type="nucleotide sequence ID" value="NZ_CP051542.1"/>
</dbReference>
<dbReference type="GO" id="GO:0030288">
    <property type="term" value="C:outer membrane-bounded periplasmic space"/>
    <property type="evidence" value="ECO:0007669"/>
    <property type="project" value="TreeGrafter"/>
</dbReference>
<evidence type="ECO:0000313" key="5">
    <source>
        <dbReference type="Proteomes" id="UP000182944"/>
    </source>
</evidence>
<dbReference type="GO" id="GO:0030246">
    <property type="term" value="F:carbohydrate binding"/>
    <property type="evidence" value="ECO:0007669"/>
    <property type="project" value="TreeGrafter"/>
</dbReference>
<sequence>MTFKTLIASAAMGLALLSTGAFAQDKGLVGIAMPTKSSARWIDDGNNMVKELQAAGYQTDLQYAEDDIPTQLSQVENMITKGAKALVIASIDGTTLTNALENAKAADIKVIAYDRLIRDSDAVSYYATFDNFKVGVQQAESLVRGLKERFPDVKPWNVELFGGSPDDNNAFFFYDGAMSVLQPMIDAGEIAIPSGQTGMDKVGTLRWDPATAQSRMDNILSANYGDKPLHGVLSPYDGLSIGILSSVKGVGYGSGDLKMPVVTGQDAEVPSVKSIEAGEQYATIFKDTRELAKVTVGMVDAVLGGKEPQINDTKTYDNGKMVVPSYLLEPVPVFKDNYKQVLVDSGYYKEDQLK</sequence>
<dbReference type="InterPro" id="IPR028082">
    <property type="entry name" value="Peripla_BP_I"/>
</dbReference>
<comment type="subcellular location">
    <subcellularLocation>
        <location evidence="1">Periplasm</location>
    </subcellularLocation>
</comment>
<dbReference type="CDD" id="cd19994">
    <property type="entry name" value="PBP1_ChvE"/>
    <property type="match status" value="1"/>
</dbReference>
<name>A0A1H2YCG3_9RHOB</name>
<dbReference type="Pfam" id="PF13407">
    <property type="entry name" value="Peripla_BP_4"/>
    <property type="match status" value="1"/>
</dbReference>
<gene>
    <name evidence="4" type="ORF">SAMN05444276_102793</name>
</gene>
<evidence type="ECO:0000256" key="3">
    <source>
        <dbReference type="ARBA" id="ARBA00022729"/>
    </source>
</evidence>
<evidence type="ECO:0000313" key="4">
    <source>
        <dbReference type="EMBL" id="SDX02354.1"/>
    </source>
</evidence>
<dbReference type="PANTHER" id="PTHR30036:SF1">
    <property type="entry name" value="D-XYLOSE-BINDING PERIPLASMIC PROTEIN"/>
    <property type="match status" value="1"/>
</dbReference>
<evidence type="ECO:0000256" key="1">
    <source>
        <dbReference type="ARBA" id="ARBA00004418"/>
    </source>
</evidence>
<dbReference type="OrthoDB" id="9773673at2"/>
<comment type="similarity">
    <text evidence="2">Belongs to the bacterial solute-binding protein 2 family.</text>
</comment>
<dbReference type="InterPro" id="IPR025997">
    <property type="entry name" value="SBP_2_dom"/>
</dbReference>
<reference evidence="5" key="1">
    <citation type="submission" date="2016-10" db="EMBL/GenBank/DDBJ databases">
        <authorList>
            <person name="Varghese N."/>
            <person name="Submissions S."/>
        </authorList>
    </citation>
    <scope>NUCLEOTIDE SEQUENCE [LARGE SCALE GENOMIC DNA]</scope>
    <source>
        <strain evidence="5">DSM 29303</strain>
    </source>
</reference>
<keyword evidence="3" id="KW-0732">Signal</keyword>
<dbReference type="Gene3D" id="3.40.50.2300">
    <property type="match status" value="2"/>
</dbReference>
<dbReference type="NCBIfam" id="NF040907">
    <property type="entry name" value="ChvE"/>
    <property type="match status" value="1"/>
</dbReference>
<dbReference type="InterPro" id="IPR050555">
    <property type="entry name" value="Bact_Solute-Bind_Prot2"/>
</dbReference>
<organism evidence="4 5">
    <name type="scientific">Paracoccus sanguinis</name>
    <dbReference type="NCBI Taxonomy" id="1545044"/>
    <lineage>
        <taxon>Bacteria</taxon>
        <taxon>Pseudomonadati</taxon>
        <taxon>Pseudomonadota</taxon>
        <taxon>Alphaproteobacteria</taxon>
        <taxon>Rhodobacterales</taxon>
        <taxon>Paracoccaceae</taxon>
        <taxon>Paracoccus</taxon>
    </lineage>
</organism>
<dbReference type="EMBL" id="FNNA01000002">
    <property type="protein sequence ID" value="SDX02354.1"/>
    <property type="molecule type" value="Genomic_DNA"/>
</dbReference>
<dbReference type="AlphaFoldDB" id="A0A1H2YCG3"/>
<dbReference type="PANTHER" id="PTHR30036">
    <property type="entry name" value="D-XYLOSE-BINDING PERIPLASMIC PROTEIN"/>
    <property type="match status" value="1"/>
</dbReference>
<dbReference type="InterPro" id="IPR049784">
    <property type="entry name" value="ChvE-like"/>
</dbReference>
<proteinExistence type="inferred from homology"/>
<accession>A0A1H2YCG3</accession>
<protein>
    <submittedName>
        <fullName evidence="4">Multiple monosaccharide-binding protein</fullName>
    </submittedName>
</protein>
<dbReference type="STRING" id="1545044.SAMN05444276_102793"/>
<dbReference type="Proteomes" id="UP000182944">
    <property type="component" value="Unassembled WGS sequence"/>
</dbReference>
<keyword evidence="5" id="KW-1185">Reference proteome</keyword>
<dbReference type="SUPFAM" id="SSF53822">
    <property type="entry name" value="Periplasmic binding protein-like I"/>
    <property type="match status" value="1"/>
</dbReference>
<evidence type="ECO:0000256" key="2">
    <source>
        <dbReference type="ARBA" id="ARBA00007639"/>
    </source>
</evidence>